<accession>A0A7I8VMC2</accession>
<keyword evidence="3" id="KW-0249">Electron transport</keyword>
<dbReference type="PANTHER" id="PTHR43601">
    <property type="entry name" value="THIOREDOXIN, MITOCHONDRIAL"/>
    <property type="match status" value="1"/>
</dbReference>
<dbReference type="GO" id="GO:0015035">
    <property type="term" value="F:protein-disulfide reductase activity"/>
    <property type="evidence" value="ECO:0007669"/>
    <property type="project" value="InterPro"/>
</dbReference>
<reference evidence="7 8" key="1">
    <citation type="submission" date="2020-08" db="EMBL/GenBank/DDBJ databases">
        <authorList>
            <person name="Hejnol A."/>
        </authorList>
    </citation>
    <scope>NUCLEOTIDE SEQUENCE [LARGE SCALE GENOMIC DNA]</scope>
</reference>
<dbReference type="InterPro" id="IPR017937">
    <property type="entry name" value="Thioredoxin_CS"/>
</dbReference>
<dbReference type="PROSITE" id="PS51352">
    <property type="entry name" value="THIOREDOXIN_2"/>
    <property type="match status" value="1"/>
</dbReference>
<evidence type="ECO:0000313" key="8">
    <source>
        <dbReference type="Proteomes" id="UP000549394"/>
    </source>
</evidence>
<dbReference type="EMBL" id="CAJFCJ010000007">
    <property type="protein sequence ID" value="CAD5117416.1"/>
    <property type="molecule type" value="Genomic_DNA"/>
</dbReference>
<evidence type="ECO:0000256" key="3">
    <source>
        <dbReference type="ARBA" id="ARBA00022982"/>
    </source>
</evidence>
<comment type="caution">
    <text evidence="7">The sequence shown here is derived from an EMBL/GenBank/DDBJ whole genome shotgun (WGS) entry which is preliminary data.</text>
</comment>
<name>A0A7I8VMC2_9ANNE</name>
<protein>
    <submittedName>
        <fullName evidence="7">DgyrCDS6187</fullName>
    </submittedName>
</protein>
<keyword evidence="5" id="KW-0676">Redox-active center</keyword>
<proteinExistence type="inferred from homology"/>
<keyword evidence="2" id="KW-0813">Transport</keyword>
<dbReference type="SUPFAM" id="SSF52833">
    <property type="entry name" value="Thioredoxin-like"/>
    <property type="match status" value="1"/>
</dbReference>
<evidence type="ECO:0000256" key="1">
    <source>
        <dbReference type="ARBA" id="ARBA00008987"/>
    </source>
</evidence>
<dbReference type="GO" id="GO:0005739">
    <property type="term" value="C:mitochondrion"/>
    <property type="evidence" value="ECO:0007669"/>
    <property type="project" value="TreeGrafter"/>
</dbReference>
<dbReference type="AlphaFoldDB" id="A0A7I8VMC2"/>
<organism evidence="7 8">
    <name type="scientific">Dimorphilus gyrociliatus</name>
    <dbReference type="NCBI Taxonomy" id="2664684"/>
    <lineage>
        <taxon>Eukaryota</taxon>
        <taxon>Metazoa</taxon>
        <taxon>Spiralia</taxon>
        <taxon>Lophotrochozoa</taxon>
        <taxon>Annelida</taxon>
        <taxon>Polychaeta</taxon>
        <taxon>Polychaeta incertae sedis</taxon>
        <taxon>Dinophilidae</taxon>
        <taxon>Dimorphilus</taxon>
    </lineage>
</organism>
<evidence type="ECO:0000256" key="5">
    <source>
        <dbReference type="ARBA" id="ARBA00023284"/>
    </source>
</evidence>
<evidence type="ECO:0000256" key="4">
    <source>
        <dbReference type="ARBA" id="ARBA00023157"/>
    </source>
</evidence>
<keyword evidence="4" id="KW-1015">Disulfide bond</keyword>
<gene>
    <name evidence="7" type="ORF">DGYR_LOCUS5946</name>
</gene>
<dbReference type="OrthoDB" id="19690at2759"/>
<dbReference type="Gene3D" id="3.40.30.10">
    <property type="entry name" value="Glutaredoxin"/>
    <property type="match status" value="1"/>
</dbReference>
<dbReference type="CDD" id="cd02947">
    <property type="entry name" value="TRX_family"/>
    <property type="match status" value="1"/>
</dbReference>
<dbReference type="GO" id="GO:0045454">
    <property type="term" value="P:cell redox homeostasis"/>
    <property type="evidence" value="ECO:0007669"/>
    <property type="project" value="TreeGrafter"/>
</dbReference>
<sequence length="162" mass="18156">MASRSLLRSLWTTSTKIYNFSKPCLTSAPTLRLMTARSTSIKQFHTSSKLCSENIVTIQDEKDWQKTVLKNELPVIVDFYADWCGPCKLLAPRLESQIAKYTGKVILAKVNIDNFTELAIDHGVEAVPSVIAFKDGEQTHSFVGLKDDAEIEAFVKKTITEE</sequence>
<dbReference type="PROSITE" id="PS00194">
    <property type="entry name" value="THIOREDOXIN_1"/>
    <property type="match status" value="1"/>
</dbReference>
<dbReference type="NCBIfam" id="TIGR01068">
    <property type="entry name" value="thioredoxin"/>
    <property type="match status" value="1"/>
</dbReference>
<dbReference type="Proteomes" id="UP000549394">
    <property type="component" value="Unassembled WGS sequence"/>
</dbReference>
<evidence type="ECO:0000313" key="7">
    <source>
        <dbReference type="EMBL" id="CAD5117416.1"/>
    </source>
</evidence>
<dbReference type="PANTHER" id="PTHR43601:SF3">
    <property type="entry name" value="THIOREDOXIN, MITOCHONDRIAL"/>
    <property type="match status" value="1"/>
</dbReference>
<dbReference type="InterPro" id="IPR013766">
    <property type="entry name" value="Thioredoxin_domain"/>
</dbReference>
<dbReference type="FunFam" id="3.40.30.10:FF:000001">
    <property type="entry name" value="Thioredoxin"/>
    <property type="match status" value="1"/>
</dbReference>
<dbReference type="PRINTS" id="PR00421">
    <property type="entry name" value="THIOREDOXIN"/>
</dbReference>
<dbReference type="InterPro" id="IPR036249">
    <property type="entry name" value="Thioredoxin-like_sf"/>
</dbReference>
<feature type="domain" description="Thioredoxin" evidence="6">
    <location>
        <begin position="22"/>
        <end position="160"/>
    </location>
</feature>
<dbReference type="InterPro" id="IPR005746">
    <property type="entry name" value="Thioredoxin"/>
</dbReference>
<evidence type="ECO:0000259" key="6">
    <source>
        <dbReference type="PROSITE" id="PS51352"/>
    </source>
</evidence>
<comment type="similarity">
    <text evidence="1">Belongs to the thioredoxin family.</text>
</comment>
<evidence type="ECO:0000256" key="2">
    <source>
        <dbReference type="ARBA" id="ARBA00022448"/>
    </source>
</evidence>
<dbReference type="Pfam" id="PF00085">
    <property type="entry name" value="Thioredoxin"/>
    <property type="match status" value="1"/>
</dbReference>
<keyword evidence="8" id="KW-1185">Reference proteome</keyword>